<keyword evidence="4" id="KW-0804">Transcription</keyword>
<dbReference type="GO" id="GO:0005669">
    <property type="term" value="C:transcription factor TFIID complex"/>
    <property type="evidence" value="ECO:0007669"/>
    <property type="project" value="InterPro"/>
</dbReference>
<name>A0A914PQF8_9BILA</name>
<keyword evidence="3" id="KW-0805">Transcription regulation</keyword>
<reference evidence="9" key="1">
    <citation type="submission" date="2022-11" db="UniProtKB">
        <authorList>
            <consortium name="WormBaseParasite"/>
        </authorList>
    </citation>
    <scope>IDENTIFICATION</scope>
</reference>
<evidence type="ECO:0000256" key="2">
    <source>
        <dbReference type="ARBA" id="ARBA00006178"/>
    </source>
</evidence>
<proteinExistence type="inferred from homology"/>
<protein>
    <submittedName>
        <fullName evidence="9">Transcription initiation factor TFIID component TAF4 C-terminal domain-containing protein</fullName>
    </submittedName>
</protein>
<evidence type="ECO:0000256" key="6">
    <source>
        <dbReference type="SAM" id="MobiDB-lite"/>
    </source>
</evidence>
<feature type="compositionally biased region" description="Polar residues" evidence="6">
    <location>
        <begin position="83"/>
        <end position="102"/>
    </location>
</feature>
<dbReference type="Proteomes" id="UP000887578">
    <property type="component" value="Unplaced"/>
</dbReference>
<dbReference type="GO" id="GO:0006352">
    <property type="term" value="P:DNA-templated transcription initiation"/>
    <property type="evidence" value="ECO:0007669"/>
    <property type="project" value="InterPro"/>
</dbReference>
<dbReference type="WBParaSite" id="PDA_v2.g18337.t1">
    <property type="protein sequence ID" value="PDA_v2.g18337.t1"/>
    <property type="gene ID" value="PDA_v2.g18337"/>
</dbReference>
<evidence type="ECO:0000259" key="7">
    <source>
        <dbReference type="Pfam" id="PF05236"/>
    </source>
</evidence>
<evidence type="ECO:0000256" key="1">
    <source>
        <dbReference type="ARBA" id="ARBA00004123"/>
    </source>
</evidence>
<evidence type="ECO:0000256" key="4">
    <source>
        <dbReference type="ARBA" id="ARBA00023163"/>
    </source>
</evidence>
<feature type="region of interest" description="Disordered" evidence="6">
    <location>
        <begin position="79"/>
        <end position="115"/>
    </location>
</feature>
<dbReference type="Pfam" id="PF05236">
    <property type="entry name" value="TAF4"/>
    <property type="match status" value="1"/>
</dbReference>
<evidence type="ECO:0000256" key="5">
    <source>
        <dbReference type="ARBA" id="ARBA00023242"/>
    </source>
</evidence>
<dbReference type="AlphaFoldDB" id="A0A914PQF8"/>
<evidence type="ECO:0000256" key="3">
    <source>
        <dbReference type="ARBA" id="ARBA00023015"/>
    </source>
</evidence>
<organism evidence="8 9">
    <name type="scientific">Panagrolaimus davidi</name>
    <dbReference type="NCBI Taxonomy" id="227884"/>
    <lineage>
        <taxon>Eukaryota</taxon>
        <taxon>Metazoa</taxon>
        <taxon>Ecdysozoa</taxon>
        <taxon>Nematoda</taxon>
        <taxon>Chromadorea</taxon>
        <taxon>Rhabditida</taxon>
        <taxon>Tylenchina</taxon>
        <taxon>Panagrolaimomorpha</taxon>
        <taxon>Panagrolaimoidea</taxon>
        <taxon>Panagrolaimidae</taxon>
        <taxon>Panagrolaimus</taxon>
    </lineage>
</organism>
<evidence type="ECO:0000313" key="9">
    <source>
        <dbReference type="WBParaSite" id="PDA_v2.g18337.t1"/>
    </source>
</evidence>
<dbReference type="InterPro" id="IPR007900">
    <property type="entry name" value="TAF4_C"/>
</dbReference>
<comment type="similarity">
    <text evidence="2">Belongs to the TAF4 family.</text>
</comment>
<feature type="domain" description="Transcription initiation factor TFIID component TAF4 C-terminal" evidence="7">
    <location>
        <begin position="260"/>
        <end position="375"/>
    </location>
</feature>
<sequence>MTILHQNVKGVRDTLASFLEAYIYAVRKDIQEIRISIEEIVQYRLVKTEAFQQQPTTNYNTLSPSLESNASNEQYIKNEPMSVPSNSEQQQVSSPMITSSHSMAKMEPGSSRSSPILRTSSPQYQLMNKSHGSVGMIEQQHRESPLTISRDLQQPKTSPIPATTAPNIEITQTSFNFQEQAIIQSIDTEMHSPKETNITSNLPQSSQPEPQQEEPADDTPLTELPHDIAIQRSLIDPTTFSALMQRKVPGITIESPAFLMISEFLESKIKKLISNARLAAEHRSEQFRSNPNFIEAENPRAQLIAIEKLEKAEKKRKADLENERLSKNVGNKSDGNKTKEITIEDENLNRDANEAAMSALGGKKRTWQNRKGDESGSVIIKTELFFPR</sequence>
<comment type="subcellular location">
    <subcellularLocation>
        <location evidence="1">Nucleus</location>
    </subcellularLocation>
</comment>
<accession>A0A914PQF8</accession>
<feature type="region of interest" description="Disordered" evidence="6">
    <location>
        <begin position="193"/>
        <end position="221"/>
    </location>
</feature>
<evidence type="ECO:0000313" key="8">
    <source>
        <dbReference type="Proteomes" id="UP000887578"/>
    </source>
</evidence>
<keyword evidence="5" id="KW-0539">Nucleus</keyword>
<keyword evidence="8" id="KW-1185">Reference proteome</keyword>